<dbReference type="AlphaFoldDB" id="A0A7G5IMC7"/>
<accession>A0A7G5IMC7</accession>
<dbReference type="InterPro" id="IPR010845">
    <property type="entry name" value="FlaF"/>
</dbReference>
<keyword evidence="2" id="KW-1185">Reference proteome</keyword>
<keyword evidence="1" id="KW-0966">Cell projection</keyword>
<dbReference type="Pfam" id="PF07309">
    <property type="entry name" value="FlaF"/>
    <property type="match status" value="1"/>
</dbReference>
<reference evidence="1 2" key="1">
    <citation type="submission" date="2020-07" db="EMBL/GenBank/DDBJ databases">
        <title>Complete genome sequence for Sandaracinobacter sp. M6.</title>
        <authorList>
            <person name="Tang Y."/>
            <person name="Liu Q."/>
            <person name="Guo Z."/>
            <person name="Lei P."/>
            <person name="Huang B."/>
        </authorList>
    </citation>
    <scope>NUCLEOTIDE SEQUENCE [LARGE SCALE GENOMIC DNA]</scope>
    <source>
        <strain evidence="1 2">M6</strain>
    </source>
</reference>
<evidence type="ECO:0000313" key="2">
    <source>
        <dbReference type="Proteomes" id="UP000515292"/>
    </source>
</evidence>
<dbReference type="EMBL" id="CP059851">
    <property type="protein sequence ID" value="QMW24519.1"/>
    <property type="molecule type" value="Genomic_DNA"/>
</dbReference>
<dbReference type="GO" id="GO:0044781">
    <property type="term" value="P:bacterial-type flagellum organization"/>
    <property type="evidence" value="ECO:0007669"/>
    <property type="project" value="InterPro"/>
</dbReference>
<name>A0A7G5IMC7_9SPHN</name>
<dbReference type="Proteomes" id="UP000515292">
    <property type="component" value="Chromosome"/>
</dbReference>
<sequence>MSINAYRKTTVAAETPQQMEQRALSEAIVRLRTAQDQGLKGPPLVAALEFNRELWRLLANDCLGKGNGLPAALRAAIVSIALWVQRHSSDVAAGRESVSDLIDVNQEIARGLAAQSTLRAA</sequence>
<dbReference type="KEGG" id="sand:H3309_04240"/>
<proteinExistence type="predicted"/>
<evidence type="ECO:0000313" key="1">
    <source>
        <dbReference type="EMBL" id="QMW24519.1"/>
    </source>
</evidence>
<gene>
    <name evidence="1" type="primary">flaF</name>
    <name evidence="1" type="ORF">H3309_04240</name>
</gene>
<keyword evidence="1" id="KW-0969">Cilium</keyword>
<protein>
    <submittedName>
        <fullName evidence="1">Flagellar biosynthesis regulator FlaF</fullName>
    </submittedName>
</protein>
<keyword evidence="1" id="KW-0282">Flagellum</keyword>
<organism evidence="1 2">
    <name type="scientific">Sandaracinobacteroides saxicola</name>
    <dbReference type="NCBI Taxonomy" id="2759707"/>
    <lineage>
        <taxon>Bacteria</taxon>
        <taxon>Pseudomonadati</taxon>
        <taxon>Pseudomonadota</taxon>
        <taxon>Alphaproteobacteria</taxon>
        <taxon>Sphingomonadales</taxon>
        <taxon>Sphingosinicellaceae</taxon>
        <taxon>Sandaracinobacteroides</taxon>
    </lineage>
</organism>
<dbReference type="NCBIfam" id="NF009435">
    <property type="entry name" value="PRK12794.1"/>
    <property type="match status" value="1"/>
</dbReference>